<feature type="transmembrane region" description="Helical" evidence="1">
    <location>
        <begin position="7"/>
        <end position="28"/>
    </location>
</feature>
<evidence type="ECO:0000313" key="2">
    <source>
        <dbReference type="EMBL" id="WPU92692.1"/>
    </source>
</evidence>
<evidence type="ECO:0000313" key="3">
    <source>
        <dbReference type="Proteomes" id="UP001324380"/>
    </source>
</evidence>
<reference evidence="2 3" key="1">
    <citation type="submission" date="2023-11" db="EMBL/GenBank/DDBJ databases">
        <title>Analysis of the Genomes of Mucilaginibacter gossypii cycad 4 and M. sabulilitoris SNA2: microbes with the potential for plant growth promotion.</title>
        <authorList>
            <person name="Hirsch A.M."/>
            <person name="Humm E."/>
            <person name="Rubbi M."/>
            <person name="Del Vecchio G."/>
            <person name="Ha S.M."/>
            <person name="Pellegrini M."/>
            <person name="Gunsalus R.P."/>
        </authorList>
    </citation>
    <scope>NUCLEOTIDE SEQUENCE [LARGE SCALE GENOMIC DNA]</scope>
    <source>
        <strain evidence="2 3">SNA2</strain>
    </source>
</reference>
<keyword evidence="3" id="KW-1185">Reference proteome</keyword>
<sequence length="85" mass="9688">MGFGFIIIIRILFVTCMVFIIGYVFGGFSKRPALAVITKVAAILIIVLFIATNIMAVRNNFNRFKGNNCPWSRCDTTYRQEQKHP</sequence>
<keyword evidence="1" id="KW-1133">Transmembrane helix</keyword>
<name>A0ABZ0TJT0_9SPHI</name>
<accession>A0ABZ0TJT0</accession>
<dbReference type="RefSeq" id="WP_321561852.1">
    <property type="nucleotide sequence ID" value="NZ_CP139558.1"/>
</dbReference>
<evidence type="ECO:0000256" key="1">
    <source>
        <dbReference type="SAM" id="Phobius"/>
    </source>
</evidence>
<dbReference type="EMBL" id="CP139558">
    <property type="protein sequence ID" value="WPU92692.1"/>
    <property type="molecule type" value="Genomic_DNA"/>
</dbReference>
<keyword evidence="1" id="KW-0812">Transmembrane</keyword>
<feature type="transmembrane region" description="Helical" evidence="1">
    <location>
        <begin position="34"/>
        <end position="56"/>
    </location>
</feature>
<proteinExistence type="predicted"/>
<keyword evidence="1" id="KW-0472">Membrane</keyword>
<protein>
    <submittedName>
        <fullName evidence="2">Uncharacterized protein</fullName>
    </submittedName>
</protein>
<organism evidence="2 3">
    <name type="scientific">Mucilaginibacter sabulilitoris</name>
    <dbReference type="NCBI Taxonomy" id="1173583"/>
    <lineage>
        <taxon>Bacteria</taxon>
        <taxon>Pseudomonadati</taxon>
        <taxon>Bacteroidota</taxon>
        <taxon>Sphingobacteriia</taxon>
        <taxon>Sphingobacteriales</taxon>
        <taxon>Sphingobacteriaceae</taxon>
        <taxon>Mucilaginibacter</taxon>
    </lineage>
</organism>
<gene>
    <name evidence="2" type="ORF">SNE25_25545</name>
</gene>
<dbReference type="Proteomes" id="UP001324380">
    <property type="component" value="Chromosome"/>
</dbReference>